<dbReference type="InterPro" id="IPR020904">
    <property type="entry name" value="Sc_DH/Rdtase_CS"/>
</dbReference>
<dbReference type="AlphaFoldDB" id="N1MN22"/>
<dbReference type="PANTHER" id="PTHR44196">
    <property type="entry name" value="DEHYDROGENASE/REDUCTASE SDR FAMILY MEMBER 7B"/>
    <property type="match status" value="1"/>
</dbReference>
<dbReference type="CDD" id="cd05233">
    <property type="entry name" value="SDR_c"/>
    <property type="match status" value="1"/>
</dbReference>
<dbReference type="Gene3D" id="3.40.50.720">
    <property type="entry name" value="NAD(P)-binding Rossmann-like Domain"/>
    <property type="match status" value="1"/>
</dbReference>
<evidence type="ECO:0000256" key="3">
    <source>
        <dbReference type="RuleBase" id="RU000363"/>
    </source>
</evidence>
<protein>
    <submittedName>
        <fullName evidence="5">Dehydrogenases with different specificities (Related to short-chain alcohol dehydrogenases)</fullName>
    </submittedName>
</protein>
<dbReference type="Proteomes" id="UP000013201">
    <property type="component" value="Unassembled WGS sequence"/>
</dbReference>
<proteinExistence type="inferred from homology"/>
<evidence type="ECO:0000256" key="4">
    <source>
        <dbReference type="SAM" id="MobiDB-lite"/>
    </source>
</evidence>
<name>N1MN22_9SPHN</name>
<dbReference type="PRINTS" id="PR00080">
    <property type="entry name" value="SDRFAMILY"/>
</dbReference>
<keyword evidence="2" id="KW-0560">Oxidoreductase</keyword>
<evidence type="ECO:0000313" key="6">
    <source>
        <dbReference type="Proteomes" id="UP000013201"/>
    </source>
</evidence>
<dbReference type="PRINTS" id="PR00081">
    <property type="entry name" value="GDHRDH"/>
</dbReference>
<dbReference type="GO" id="GO:0016020">
    <property type="term" value="C:membrane"/>
    <property type="evidence" value="ECO:0007669"/>
    <property type="project" value="TreeGrafter"/>
</dbReference>
<dbReference type="InterPro" id="IPR036291">
    <property type="entry name" value="NAD(P)-bd_dom_sf"/>
</dbReference>
<comment type="caution">
    <text evidence="5">The sequence shown here is derived from an EMBL/GenBank/DDBJ whole genome shotgun (WGS) entry which is preliminary data.</text>
</comment>
<evidence type="ECO:0000313" key="5">
    <source>
        <dbReference type="EMBL" id="CCW18605.1"/>
    </source>
</evidence>
<dbReference type="PANTHER" id="PTHR44196:SF1">
    <property type="entry name" value="DEHYDROGENASE_REDUCTASE SDR FAMILY MEMBER 7B"/>
    <property type="match status" value="1"/>
</dbReference>
<gene>
    <name evidence="5" type="ORF">EBBID32_29590</name>
</gene>
<dbReference type="SUPFAM" id="SSF51735">
    <property type="entry name" value="NAD(P)-binding Rossmann-fold domains"/>
    <property type="match status" value="1"/>
</dbReference>
<reference evidence="6" key="2">
    <citation type="submission" date="2013-04" db="EMBL/GenBank/DDBJ databases">
        <title>Bisphenol A degrading Sphingobium sp. strain BiD32.</title>
        <authorList>
            <person name="Nielsen J.L."/>
            <person name="Zhou N.A."/>
            <person name="Kjeldal H."/>
        </authorList>
    </citation>
    <scope>NUCLEOTIDE SEQUENCE [LARGE SCALE GENOMIC DNA]</scope>
    <source>
        <strain evidence="6">BiD32</strain>
    </source>
</reference>
<keyword evidence="6" id="KW-1185">Reference proteome</keyword>
<evidence type="ECO:0000256" key="1">
    <source>
        <dbReference type="ARBA" id="ARBA00006484"/>
    </source>
</evidence>
<comment type="similarity">
    <text evidence="1 3">Belongs to the short-chain dehydrogenases/reductases (SDR) family.</text>
</comment>
<dbReference type="EMBL" id="CAVK010000143">
    <property type="protein sequence ID" value="CCW18605.1"/>
    <property type="molecule type" value="Genomic_DNA"/>
</dbReference>
<dbReference type="InterPro" id="IPR002347">
    <property type="entry name" value="SDR_fam"/>
</dbReference>
<dbReference type="PROSITE" id="PS00061">
    <property type="entry name" value="ADH_SHORT"/>
    <property type="match status" value="1"/>
</dbReference>
<sequence length="270" mass="29109">MTSPLAARAPVREGMKRQSGQAEQDMAKTIVITGAGDGLGRALARRFARDGETVILLGRTLSKVEAVAAELGAPHLALQCDVGDPDSVRAAFATIAAQHEHIDVLINNAAIYEPFTLGDVRDDQIVASLMTNVAGPIYCAREALPLLRGGGHIINVSSESVAIKMPMLWLYAGGKLGVEYMSDLWARELEADKVRVTVVQAGQMMDETKTGTNWPMDVAVRFMQENAKVGLNPRERAISHYNSVTDAFRAVIDMPADLHMGTVALSARRS</sequence>
<evidence type="ECO:0000256" key="2">
    <source>
        <dbReference type="ARBA" id="ARBA00023002"/>
    </source>
</evidence>
<reference evidence="5 6" key="1">
    <citation type="submission" date="2013-03" db="EMBL/GenBank/DDBJ databases">
        <authorList>
            <person name="Le V."/>
        </authorList>
    </citation>
    <scope>NUCLEOTIDE SEQUENCE [LARGE SCALE GENOMIC DNA]</scope>
    <source>
        <strain evidence="5 6">BiD32</strain>
    </source>
</reference>
<dbReference type="GO" id="GO:0016491">
    <property type="term" value="F:oxidoreductase activity"/>
    <property type="evidence" value="ECO:0007669"/>
    <property type="project" value="UniProtKB-KW"/>
</dbReference>
<dbReference type="Pfam" id="PF00106">
    <property type="entry name" value="adh_short"/>
    <property type="match status" value="1"/>
</dbReference>
<feature type="region of interest" description="Disordered" evidence="4">
    <location>
        <begin position="1"/>
        <end position="23"/>
    </location>
</feature>
<organism evidence="5 6">
    <name type="scientific">Sphingobium indicum BiD32</name>
    <dbReference type="NCBI Taxonomy" id="1301087"/>
    <lineage>
        <taxon>Bacteria</taxon>
        <taxon>Pseudomonadati</taxon>
        <taxon>Pseudomonadota</taxon>
        <taxon>Alphaproteobacteria</taxon>
        <taxon>Sphingomonadales</taxon>
        <taxon>Sphingomonadaceae</taxon>
        <taxon>Sphingobium</taxon>
    </lineage>
</organism>
<accession>N1MN22</accession>